<feature type="domain" description="PDZ" evidence="5">
    <location>
        <begin position="28"/>
        <end position="81"/>
    </location>
</feature>
<evidence type="ECO:0000256" key="2">
    <source>
        <dbReference type="ARBA" id="ARBA00022490"/>
    </source>
</evidence>
<dbReference type="GO" id="GO:0005737">
    <property type="term" value="C:cytoplasm"/>
    <property type="evidence" value="ECO:0007669"/>
    <property type="project" value="UniProtKB-SubCell"/>
</dbReference>
<dbReference type="Xenbase" id="XB-GENE-854114">
    <property type="gene designation" value="pdlim5"/>
</dbReference>
<reference evidence="6" key="2">
    <citation type="submission" date="2020-05" db="UniProtKB">
        <authorList>
            <consortium name="Ensembl"/>
        </authorList>
    </citation>
    <scope>IDENTIFICATION</scope>
</reference>
<dbReference type="PANTHER" id="PTHR24214">
    <property type="entry name" value="PDZ AND LIM DOMAIN PROTEIN ZASP"/>
    <property type="match status" value="1"/>
</dbReference>
<dbReference type="InterPro" id="IPR036034">
    <property type="entry name" value="PDZ_sf"/>
</dbReference>
<dbReference type="Pfam" id="PF00595">
    <property type="entry name" value="PDZ"/>
    <property type="match status" value="1"/>
</dbReference>
<dbReference type="SUPFAM" id="SSF50156">
    <property type="entry name" value="PDZ domain-like"/>
    <property type="match status" value="1"/>
</dbReference>
<dbReference type="SMART" id="SM00228">
    <property type="entry name" value="PDZ"/>
    <property type="match status" value="1"/>
</dbReference>
<dbReference type="AlphaFoldDB" id="A0A6I8QT87"/>
<organism evidence="6">
    <name type="scientific">Xenopus tropicalis</name>
    <name type="common">Western clawed frog</name>
    <name type="synonym">Silurana tropicalis</name>
    <dbReference type="NCBI Taxonomy" id="8364"/>
    <lineage>
        <taxon>Eukaryota</taxon>
        <taxon>Metazoa</taxon>
        <taxon>Chordata</taxon>
        <taxon>Craniata</taxon>
        <taxon>Vertebrata</taxon>
        <taxon>Euteleostomi</taxon>
        <taxon>Amphibia</taxon>
        <taxon>Batrachia</taxon>
        <taxon>Anura</taxon>
        <taxon>Pipoidea</taxon>
        <taxon>Pipidae</taxon>
        <taxon>Xenopodinae</taxon>
        <taxon>Xenopus</taxon>
        <taxon>Silurana</taxon>
    </lineage>
</organism>
<keyword evidence="2" id="KW-0963">Cytoplasm</keyword>
<feature type="compositionally biased region" description="Basic and acidic residues" evidence="4">
    <location>
        <begin position="227"/>
        <end position="241"/>
    </location>
</feature>
<feature type="region of interest" description="Disordered" evidence="4">
    <location>
        <begin position="164"/>
        <end position="183"/>
    </location>
</feature>
<dbReference type="Ensembl" id="ENSXETT00000066791">
    <property type="protein sequence ID" value="ENSXETP00000075491"/>
    <property type="gene ID" value="ENSXETG00000019217"/>
</dbReference>
<dbReference type="Gene3D" id="2.30.42.10">
    <property type="match status" value="1"/>
</dbReference>
<feature type="region of interest" description="Disordered" evidence="4">
    <location>
        <begin position="227"/>
        <end position="248"/>
    </location>
</feature>
<evidence type="ECO:0000259" key="5">
    <source>
        <dbReference type="PROSITE" id="PS50106"/>
    </source>
</evidence>
<evidence type="ECO:0000256" key="4">
    <source>
        <dbReference type="SAM" id="MobiDB-lite"/>
    </source>
</evidence>
<evidence type="ECO:0000256" key="3">
    <source>
        <dbReference type="ARBA" id="ARBA00023038"/>
    </source>
</evidence>
<name>A0A6I8QT87_XENTR</name>
<keyword evidence="3" id="KW-0440">LIM domain</keyword>
<gene>
    <name evidence="6" type="primary">pdlim5</name>
</gene>
<dbReference type="InterPro" id="IPR001478">
    <property type="entry name" value="PDZ"/>
</dbReference>
<dbReference type="PANTHER" id="PTHR24214:SF32">
    <property type="entry name" value="PDZ AND LIM DOMAIN PROTEIN 5"/>
    <property type="match status" value="1"/>
</dbReference>
<dbReference type="PROSITE" id="PS50106">
    <property type="entry name" value="PDZ"/>
    <property type="match status" value="1"/>
</dbReference>
<dbReference type="GeneTree" id="ENSGT00940000155292"/>
<accession>A0A6I8QT87</accession>
<dbReference type="InterPro" id="IPR050604">
    <property type="entry name" value="PDZ-LIM_domain"/>
</dbReference>
<proteinExistence type="predicted"/>
<dbReference type="Bgee" id="ENSXETG00000019217">
    <property type="expression patterns" value="Expressed in skeletal muscle tissue and 21 other cell types or tissues"/>
</dbReference>
<keyword evidence="3" id="KW-0862">Zinc</keyword>
<protein>
    <submittedName>
        <fullName evidence="6">PDZ and LIM domain 5</fullName>
    </submittedName>
</protein>
<comment type="subcellular location">
    <subcellularLocation>
        <location evidence="1">Cytoplasm</location>
    </subcellularLocation>
</comment>
<feature type="region of interest" description="Disordered" evidence="4">
    <location>
        <begin position="329"/>
        <end position="355"/>
    </location>
</feature>
<sequence>MQAEGRLRTVEYYCIFFFESQRSWPDQQLSDGGKASQAHIGIGDVVLTIDGISTDGMTHLEAQNKIKACTGSLNLTLQRASAAPKANPNPPQTETPKEIIKPVPIASPTPVAPKVSNVAYNKAPKPFGSATSSKPASIPSASSAFTPASASLSIQSSPQPSALSLLAQVGPPPNSAPGLHANSKTTIEGHLPALSATKPAVNVPRQPASYSQTANLYDNEVAQDGAEVRRGQKENQGDKHQNGPPRKHIVDTYTDIYHTSAYSDASKKRLIDNTEDWHPRTGTTQSRSFRILAQMTGTEHMSEPEPENVQKTKPEPALLEREETYFVSSCRTSPEKSAVQTSPSQSPHRRKSLFDNPLESLPKAAPFPPATVQILKVNSQVATIAKTASVYMRSSMVIPDSLLENSSSAATVINGTGTKINAKEKCSIATQTCDKVLIPASSPCAVEYIASVIPSTPQVPP</sequence>
<reference evidence="6" key="1">
    <citation type="journal article" date="2010" name="Science">
        <title>The genome of the Western clawed frog Xenopus tropicalis.</title>
        <authorList>
            <person name="Hellsten U."/>
            <person name="Harland R.M."/>
            <person name="Gilchrist M.J."/>
            <person name="Hendrix D."/>
            <person name="Jurka J."/>
            <person name="Kapitonov V."/>
            <person name="Ovcharenko I."/>
            <person name="Putnam N.H."/>
            <person name="Shu S."/>
            <person name="Taher L."/>
            <person name="Blitz I.L."/>
            <person name="Blumberg B."/>
            <person name="Dichmann D.S."/>
            <person name="Dubchak I."/>
            <person name="Amaya E."/>
            <person name="Detter J.C."/>
            <person name="Fletcher R."/>
            <person name="Gerhard D.S."/>
            <person name="Goodstein D."/>
            <person name="Graves T."/>
            <person name="Grigoriev I.V."/>
            <person name="Grimwood J."/>
            <person name="Kawashima T."/>
            <person name="Lindquist E."/>
            <person name="Lucas S.M."/>
            <person name="Mead P.E."/>
            <person name="Mitros T."/>
            <person name="Ogino H."/>
            <person name="Ohta Y."/>
            <person name="Poliakov A.V."/>
            <person name="Pollet N."/>
            <person name="Robert J."/>
            <person name="Salamov A."/>
            <person name="Sater A.K."/>
            <person name="Schmutz J."/>
            <person name="Terry A."/>
            <person name="Vize P.D."/>
            <person name="Warren W.C."/>
            <person name="Wells D."/>
            <person name="Wills A."/>
            <person name="Wilson R.K."/>
            <person name="Zimmerman L.B."/>
            <person name="Zorn A.M."/>
            <person name="Grainger R."/>
            <person name="Grammer T."/>
            <person name="Khokha M.K."/>
            <person name="Richardson P.M."/>
            <person name="Rokhsar D.S."/>
        </authorList>
    </citation>
    <scope>NUCLEOTIDE SEQUENCE [LARGE SCALE GENOMIC DNA]</scope>
    <source>
        <strain evidence="6">Nigerian</strain>
    </source>
</reference>
<keyword evidence="3" id="KW-0479">Metal-binding</keyword>
<evidence type="ECO:0000313" key="6">
    <source>
        <dbReference type="Ensembl" id="ENSXETP00000075491"/>
    </source>
</evidence>
<evidence type="ECO:0000256" key="1">
    <source>
        <dbReference type="ARBA" id="ARBA00004496"/>
    </source>
</evidence>